<evidence type="ECO:0000313" key="1">
    <source>
        <dbReference type="EMBL" id="ACC80482.1"/>
    </source>
</evidence>
<dbReference type="Proteomes" id="UP000001191">
    <property type="component" value="Chromosome"/>
</dbReference>
<name>B2J2Q1_NOSP7</name>
<reference evidence="1 2" key="2">
    <citation type="journal article" date="2013" name="Plant Physiol.">
        <title>A Nostoc punctiforme Sugar Transporter Necessary to Establish a Cyanobacterium-Plant Symbiosis.</title>
        <authorList>
            <person name="Ekman M."/>
            <person name="Picossi S."/>
            <person name="Campbell E.L."/>
            <person name="Meeks J.C."/>
            <person name="Flores E."/>
        </authorList>
    </citation>
    <scope>NUCLEOTIDE SEQUENCE [LARGE SCALE GENOMIC DNA]</scope>
    <source>
        <strain evidence="2">ATCC 29133 / PCC 73102</strain>
    </source>
</reference>
<dbReference type="STRING" id="63737.Npun_F1820"/>
<protein>
    <submittedName>
        <fullName evidence="1">Uncharacterized protein</fullName>
    </submittedName>
</protein>
<keyword evidence="2" id="KW-1185">Reference proteome</keyword>
<dbReference type="eggNOG" id="ENOG50333HD">
    <property type="taxonomic scope" value="Bacteria"/>
</dbReference>
<dbReference type="PhylomeDB" id="B2J2Q1"/>
<dbReference type="AlphaFoldDB" id="B2J2Q1"/>
<dbReference type="HOGENOM" id="CLU_183741_0_0_3"/>
<dbReference type="EnsemblBacteria" id="ACC80482">
    <property type="protein sequence ID" value="ACC80482"/>
    <property type="gene ID" value="Npun_F1820"/>
</dbReference>
<proteinExistence type="predicted"/>
<evidence type="ECO:0000313" key="2">
    <source>
        <dbReference type="Proteomes" id="UP000001191"/>
    </source>
</evidence>
<accession>B2J2Q1</accession>
<organism evidence="1 2">
    <name type="scientific">Nostoc punctiforme (strain ATCC 29133 / PCC 73102)</name>
    <dbReference type="NCBI Taxonomy" id="63737"/>
    <lineage>
        <taxon>Bacteria</taxon>
        <taxon>Bacillati</taxon>
        <taxon>Cyanobacteriota</taxon>
        <taxon>Cyanophyceae</taxon>
        <taxon>Nostocales</taxon>
        <taxon>Nostocaceae</taxon>
        <taxon>Nostoc</taxon>
    </lineage>
</organism>
<sequence length="96" mass="11412">MVKDITFERCNTHSKICINKYVVLKRQQRMNSTQADLRDEIRELAEEAFHQKLISGHGDGPDINEYQIVYQGKPRHLPLEQARFFLTNLLYRSRIH</sequence>
<reference evidence="2" key="1">
    <citation type="submission" date="2008-04" db="EMBL/GenBank/DDBJ databases">
        <title>Complete sequence of chromosome of Nostoc punctiforme ATCC 29133.</title>
        <authorList>
            <consortium name="US DOE Joint Genome Institute"/>
            <person name="Copeland A."/>
            <person name="Lucas S."/>
            <person name="Lapidus A."/>
            <person name="Glavina del Rio T."/>
            <person name="Dalin E."/>
            <person name="Tice H."/>
            <person name="Pitluck S."/>
            <person name="Chain P."/>
            <person name="Malfatti S."/>
            <person name="Shin M."/>
            <person name="Vergez L."/>
            <person name="Schmutz J."/>
            <person name="Larimer F."/>
            <person name="Land M."/>
            <person name="Hauser L."/>
            <person name="Kyrpides N."/>
            <person name="Kim E."/>
            <person name="Meeks J.C."/>
            <person name="Elhai J."/>
            <person name="Campbell E.L."/>
            <person name="Thiel T."/>
            <person name="Longmire J."/>
            <person name="Potts M."/>
            <person name="Atlas R."/>
        </authorList>
    </citation>
    <scope>NUCLEOTIDE SEQUENCE [LARGE SCALE GENOMIC DNA]</scope>
    <source>
        <strain evidence="2">ATCC 29133 / PCC 73102</strain>
    </source>
</reference>
<dbReference type="KEGG" id="npu:Npun_F1820"/>
<dbReference type="EMBL" id="CP001037">
    <property type="protein sequence ID" value="ACC80482.1"/>
    <property type="molecule type" value="Genomic_DNA"/>
</dbReference>
<gene>
    <name evidence="1" type="ordered locus">Npun_F1820</name>
</gene>